<proteinExistence type="predicted"/>
<reference evidence="2" key="1">
    <citation type="journal article" date="2022" name="Int. J. Mol. Sci.">
        <title>Draft Genome of Tanacetum Coccineum: Genomic Comparison of Closely Related Tanacetum-Family Plants.</title>
        <authorList>
            <person name="Yamashiro T."/>
            <person name="Shiraishi A."/>
            <person name="Nakayama K."/>
            <person name="Satake H."/>
        </authorList>
    </citation>
    <scope>NUCLEOTIDE SEQUENCE</scope>
</reference>
<reference evidence="2" key="2">
    <citation type="submission" date="2022-01" db="EMBL/GenBank/DDBJ databases">
        <authorList>
            <person name="Yamashiro T."/>
            <person name="Shiraishi A."/>
            <person name="Satake H."/>
            <person name="Nakayama K."/>
        </authorList>
    </citation>
    <scope>NUCLEOTIDE SEQUENCE</scope>
</reference>
<keyword evidence="2" id="KW-0695">RNA-directed DNA polymerase</keyword>
<organism evidence="2 3">
    <name type="scientific">Tanacetum coccineum</name>
    <dbReference type="NCBI Taxonomy" id="301880"/>
    <lineage>
        <taxon>Eukaryota</taxon>
        <taxon>Viridiplantae</taxon>
        <taxon>Streptophyta</taxon>
        <taxon>Embryophyta</taxon>
        <taxon>Tracheophyta</taxon>
        <taxon>Spermatophyta</taxon>
        <taxon>Magnoliopsida</taxon>
        <taxon>eudicotyledons</taxon>
        <taxon>Gunneridae</taxon>
        <taxon>Pentapetalae</taxon>
        <taxon>asterids</taxon>
        <taxon>campanulids</taxon>
        <taxon>Asterales</taxon>
        <taxon>Asteraceae</taxon>
        <taxon>Asteroideae</taxon>
        <taxon>Anthemideae</taxon>
        <taxon>Anthemidinae</taxon>
        <taxon>Tanacetum</taxon>
    </lineage>
</organism>
<dbReference type="InterPro" id="IPR043502">
    <property type="entry name" value="DNA/RNA_pol_sf"/>
</dbReference>
<feature type="domain" description="Reverse transcriptase" evidence="1">
    <location>
        <begin position="163"/>
        <end position="282"/>
    </location>
</feature>
<name>A0ABQ4XU45_9ASTR</name>
<dbReference type="GO" id="GO:0003964">
    <property type="term" value="F:RNA-directed DNA polymerase activity"/>
    <property type="evidence" value="ECO:0007669"/>
    <property type="project" value="UniProtKB-KW"/>
</dbReference>
<protein>
    <submittedName>
        <fullName evidence="2">RNA-directed DNA polymerase, eukaryota, reverse transcriptase zinc-binding domain protein</fullName>
    </submittedName>
</protein>
<keyword evidence="3" id="KW-1185">Reference proteome</keyword>
<dbReference type="InterPro" id="IPR000477">
    <property type="entry name" value="RT_dom"/>
</dbReference>
<comment type="caution">
    <text evidence="2">The sequence shown here is derived from an EMBL/GenBank/DDBJ whole genome shotgun (WGS) entry which is preliminary data.</text>
</comment>
<accession>A0ABQ4XU45</accession>
<evidence type="ECO:0000313" key="3">
    <source>
        <dbReference type="Proteomes" id="UP001151760"/>
    </source>
</evidence>
<evidence type="ECO:0000313" key="2">
    <source>
        <dbReference type="EMBL" id="GJS68512.1"/>
    </source>
</evidence>
<sequence length="402" mass="46186">MEAPSWALAIDHKSEERVSSCIVSKHCNGKDKARRLKEGHGDREQNRQFVKRFEVDQDDGQLSIEDATSMIRKISDEEIKNAMFQIDDNKASRPDGFSAHFFKKAWNTVGKDVCLAVQEFFETGRILREINLTLIALVPKSQTPQKVSDFKSIACCNVIYKCIRVFEGYDRKVGPKRVALKSCGYFKGWRSLRQGDPMSPYLFTLVMEILTLIIKRKVELSHNFQYHFGCKKLKITNVCFADDLLMFCHADRSFVKVLRDSIKEFGKVAGLIPNYNKSTIIFGCLNNEEKQEILEVMPFKVEKLPIDGVVKDINKILKDFLWNQNDGTKGRPKVALKKVCSFKQKGGLGLKDLGVWNKAMIVKHLWHIVTDKESLKVKWVNAEKLKGRSLWEIEENKNDSWG</sequence>
<dbReference type="EMBL" id="BQNB010009796">
    <property type="protein sequence ID" value="GJS68512.1"/>
    <property type="molecule type" value="Genomic_DNA"/>
</dbReference>
<keyword evidence="2" id="KW-0548">Nucleotidyltransferase</keyword>
<dbReference type="Proteomes" id="UP001151760">
    <property type="component" value="Unassembled WGS sequence"/>
</dbReference>
<evidence type="ECO:0000259" key="1">
    <source>
        <dbReference type="Pfam" id="PF00078"/>
    </source>
</evidence>
<dbReference type="PANTHER" id="PTHR46890">
    <property type="entry name" value="NON-LTR RETROLELEMENT REVERSE TRANSCRIPTASE-LIKE PROTEIN-RELATED"/>
    <property type="match status" value="1"/>
</dbReference>
<dbReference type="PANTHER" id="PTHR46890:SF48">
    <property type="entry name" value="RNA-DIRECTED DNA POLYMERASE"/>
    <property type="match status" value="1"/>
</dbReference>
<dbReference type="SUPFAM" id="SSF56672">
    <property type="entry name" value="DNA/RNA polymerases"/>
    <property type="match status" value="1"/>
</dbReference>
<gene>
    <name evidence="2" type="ORF">Tco_0683077</name>
</gene>
<keyword evidence="2" id="KW-0808">Transferase</keyword>
<dbReference type="Pfam" id="PF00078">
    <property type="entry name" value="RVT_1"/>
    <property type="match status" value="1"/>
</dbReference>
<dbReference type="InterPro" id="IPR052343">
    <property type="entry name" value="Retrotransposon-Effector_Assoc"/>
</dbReference>